<reference evidence="1" key="1">
    <citation type="submission" date="2020-04" db="EMBL/GenBank/DDBJ databases">
        <authorList>
            <person name="Alioto T."/>
            <person name="Alioto T."/>
            <person name="Gomez Garrido J."/>
        </authorList>
    </citation>
    <scope>NUCLEOTIDE SEQUENCE</scope>
    <source>
        <strain evidence="1">A484AB</strain>
    </source>
</reference>
<name>A0A7D9I3I6_PARCT</name>
<evidence type="ECO:0000313" key="1">
    <source>
        <dbReference type="EMBL" id="CAB3998281.1"/>
    </source>
</evidence>
<protein>
    <submittedName>
        <fullName evidence="1">Uncharacterized protein</fullName>
    </submittedName>
</protein>
<accession>A0A7D9I3I6</accession>
<gene>
    <name evidence="1" type="ORF">PACLA_8A089412</name>
</gene>
<organism evidence="1 2">
    <name type="scientific">Paramuricea clavata</name>
    <name type="common">Red gorgonian</name>
    <name type="synonym">Violescent sea-whip</name>
    <dbReference type="NCBI Taxonomy" id="317549"/>
    <lineage>
        <taxon>Eukaryota</taxon>
        <taxon>Metazoa</taxon>
        <taxon>Cnidaria</taxon>
        <taxon>Anthozoa</taxon>
        <taxon>Octocorallia</taxon>
        <taxon>Malacalcyonacea</taxon>
        <taxon>Plexauridae</taxon>
        <taxon>Paramuricea</taxon>
    </lineage>
</organism>
<evidence type="ECO:0000313" key="2">
    <source>
        <dbReference type="Proteomes" id="UP001152795"/>
    </source>
</evidence>
<dbReference type="AlphaFoldDB" id="A0A7D9I3I6"/>
<feature type="non-terminal residue" evidence="1">
    <location>
        <position position="80"/>
    </location>
</feature>
<dbReference type="EMBL" id="CACRXK020003314">
    <property type="protein sequence ID" value="CAB3998281.1"/>
    <property type="molecule type" value="Genomic_DNA"/>
</dbReference>
<comment type="caution">
    <text evidence="1">The sequence shown here is derived from an EMBL/GenBank/DDBJ whole genome shotgun (WGS) entry which is preliminary data.</text>
</comment>
<sequence length="80" mass="8756">MLPLNMYWVLIVGFCLFQIQESFSLGLAFTPGSNATSHRDIPPANFSLLQETETLAIASGNTTGLSFQVGKKENSLFKTD</sequence>
<dbReference type="Proteomes" id="UP001152795">
    <property type="component" value="Unassembled WGS sequence"/>
</dbReference>
<proteinExistence type="predicted"/>
<keyword evidence="2" id="KW-1185">Reference proteome</keyword>